<dbReference type="Proteomes" id="UP000308836">
    <property type="component" value="Unassembled WGS sequence"/>
</dbReference>
<reference evidence="1" key="1">
    <citation type="submission" date="2019-04" db="EMBL/GenBank/DDBJ databases">
        <title>Microbes associate with the intestines of laboratory mice.</title>
        <authorList>
            <person name="Navarre W."/>
            <person name="Wong E."/>
            <person name="Huang K."/>
            <person name="Tropini C."/>
            <person name="Ng K."/>
            <person name="Yu B."/>
        </authorList>
    </citation>
    <scope>NUCLEOTIDE SEQUENCE</scope>
    <source>
        <strain evidence="1">NM09_H32</strain>
    </source>
</reference>
<accession>A0AC61R5I9</accession>
<proteinExistence type="predicted"/>
<gene>
    <name evidence="1" type="ORF">E5336_09590</name>
</gene>
<evidence type="ECO:0000313" key="2">
    <source>
        <dbReference type="Proteomes" id="UP000308836"/>
    </source>
</evidence>
<evidence type="ECO:0000313" key="1">
    <source>
        <dbReference type="EMBL" id="TGY65268.1"/>
    </source>
</evidence>
<sequence>MKTFLKFPDGFWWGAAMSGPQSEGWAGKRYENIMDTWYRTRREDFFDGVGPDVTSDFFHRFEEDFRRMKEAGIHSFRTSVQWTRLIADFETGKPDAQGVAFYRSMIEAAKKNGIELVLNLHHFDMPTILFERYGGWESRHVVELFAKFAKTAFECFGNDVRFWTTFNEPMVIVDGGYLYGYHYPGLKGEGRRGVQVLYHLCLASAMAVEQYRKLGLKGKIGLIVNVTPAYSKSNGEADQNAARFFDWFHWRSFLDVSILGRFPEELVDVLRRDGVLWNAKEEDEALLMANRIDFAGINYYHPTRVQAPDSITETGWLPDRYYAHYDWPQKRVNASKNWEIFPRALYDVAMAMKTLYPDTPWFVSECGIGVHDEERFRDPEGVIDDAYRIAFFEEHLEWLHQAIQEGADCFGFHVWAALDCWSWNNAYRNRYGLIEVDLSDQRRTMKRSGTWYRKVSMRNGLEK</sequence>
<comment type="caution">
    <text evidence="1">The sequence shown here is derived from an EMBL/GenBank/DDBJ whole genome shotgun (WGS) entry which is preliminary data.</text>
</comment>
<organism evidence="1 2">
    <name type="scientific">Dubosiella muris</name>
    <dbReference type="NCBI Taxonomy" id="3038133"/>
    <lineage>
        <taxon>Bacteria</taxon>
        <taxon>Bacillati</taxon>
        <taxon>Bacillota</taxon>
        <taxon>Erysipelotrichia</taxon>
        <taxon>Erysipelotrichales</taxon>
        <taxon>Erysipelotrichaceae</taxon>
        <taxon>Dubosiella</taxon>
    </lineage>
</organism>
<protein>
    <submittedName>
        <fullName evidence="1">Glycoside hydrolase family 1 protein</fullName>
    </submittedName>
</protein>
<keyword evidence="1" id="KW-0378">Hydrolase</keyword>
<keyword evidence="2" id="KW-1185">Reference proteome</keyword>
<dbReference type="EMBL" id="SRYG01000020">
    <property type="protein sequence ID" value="TGY65268.1"/>
    <property type="molecule type" value="Genomic_DNA"/>
</dbReference>
<name>A0AC61R5I9_9FIRM</name>